<keyword evidence="5" id="KW-1185">Reference proteome</keyword>
<dbReference type="PANTHER" id="PTHR24171">
    <property type="entry name" value="ANKYRIN REPEAT DOMAIN-CONTAINING PROTEIN 39-RELATED"/>
    <property type="match status" value="1"/>
</dbReference>
<evidence type="ECO:0008006" key="6">
    <source>
        <dbReference type="Google" id="ProtNLM"/>
    </source>
</evidence>
<dbReference type="SUPFAM" id="SSF48403">
    <property type="entry name" value="Ankyrin repeat"/>
    <property type="match status" value="1"/>
</dbReference>
<keyword evidence="2 3" id="KW-0040">ANK repeat</keyword>
<comment type="caution">
    <text evidence="4">The sequence shown here is derived from an EMBL/GenBank/DDBJ whole genome shotgun (WGS) entry which is preliminary data.</text>
</comment>
<evidence type="ECO:0000256" key="2">
    <source>
        <dbReference type="ARBA" id="ARBA00023043"/>
    </source>
</evidence>
<evidence type="ECO:0000313" key="5">
    <source>
        <dbReference type="Proteomes" id="UP001280581"/>
    </source>
</evidence>
<dbReference type="Gene3D" id="1.25.40.20">
    <property type="entry name" value="Ankyrin repeat-containing domain"/>
    <property type="match status" value="1"/>
</dbReference>
<dbReference type="SMART" id="SM00248">
    <property type="entry name" value="ANK"/>
    <property type="match status" value="3"/>
</dbReference>
<evidence type="ECO:0000313" key="4">
    <source>
        <dbReference type="EMBL" id="KAK3197552.1"/>
    </source>
</evidence>
<dbReference type="AlphaFoldDB" id="A0AAN6LQT2"/>
<dbReference type="Proteomes" id="UP001280581">
    <property type="component" value="Unassembled WGS sequence"/>
</dbReference>
<evidence type="ECO:0000256" key="1">
    <source>
        <dbReference type="ARBA" id="ARBA00022737"/>
    </source>
</evidence>
<dbReference type="InterPro" id="IPR002110">
    <property type="entry name" value="Ankyrin_rpt"/>
</dbReference>
<protein>
    <recommendedName>
        <fullName evidence="6">Ankyrin</fullName>
    </recommendedName>
</protein>
<dbReference type="EMBL" id="WVTA01000018">
    <property type="protein sequence ID" value="KAK3197552.1"/>
    <property type="molecule type" value="Genomic_DNA"/>
</dbReference>
<gene>
    <name evidence="4" type="ORF">GRF29_216g563218</name>
</gene>
<reference evidence="4 5" key="1">
    <citation type="submission" date="2021-02" db="EMBL/GenBank/DDBJ databases">
        <title>Genome assembly of Pseudopithomyces chartarum.</title>
        <authorList>
            <person name="Jauregui R."/>
            <person name="Singh J."/>
            <person name="Voisey C."/>
        </authorList>
    </citation>
    <scope>NUCLEOTIDE SEQUENCE [LARGE SCALE GENOMIC DNA]</scope>
    <source>
        <strain evidence="4 5">AGR01</strain>
    </source>
</reference>
<feature type="repeat" description="ANK" evidence="3">
    <location>
        <begin position="399"/>
        <end position="431"/>
    </location>
</feature>
<sequence length="451" mass="50667">MARNLLDLPPDIQMVRDLLDLPPELFRRVAHELVCEVGVVEAWKRRSVCRTFAAEIHHDIFANQPAEVLHTQLVTENHKKIMENNIKLYLCNQLKNSSKADNGMVSMFRQMFKYLAESLDIKGHDQQQDLATRLVDGLVGNTCKHMKDVMHLPNSFDLLDFDCDLTTSEKLLAAVAVGAGSLVTSLISLKPTLMYQEWNISYSFGYPLEVAVRQSDMDMVRTLIHTCKEAGMDLHESLGTLPQVSQAMNYGNMEMMKLLIEASKPLRQSYESRGPRGYWGQHWTFLIGAPKPLKEWYNPPGEWYNIWTSNAIRLDSVVALDTILESKSRDPGVLKERVVLEMCGFGSNMLLSHYIGNGLDPNGVYGIKSPLIAAVERGRMDNITILLDAGADVNKITGRGNTALLGAARIRNEEIVRYLIDQGADTSMVGWPDTLIVTAAKKFMKKVLDQL</sequence>
<name>A0AAN6LQT2_9PLEO</name>
<dbReference type="Pfam" id="PF12796">
    <property type="entry name" value="Ank_2"/>
    <property type="match status" value="1"/>
</dbReference>
<proteinExistence type="predicted"/>
<dbReference type="PROSITE" id="PS50088">
    <property type="entry name" value="ANK_REPEAT"/>
    <property type="match status" value="2"/>
</dbReference>
<keyword evidence="1" id="KW-0677">Repeat</keyword>
<accession>A0AAN6LQT2</accession>
<dbReference type="InterPro" id="IPR036770">
    <property type="entry name" value="Ankyrin_rpt-contain_sf"/>
</dbReference>
<feature type="repeat" description="ANK" evidence="3">
    <location>
        <begin position="366"/>
        <end position="398"/>
    </location>
</feature>
<evidence type="ECO:0000256" key="3">
    <source>
        <dbReference type="PROSITE-ProRule" id="PRU00023"/>
    </source>
</evidence>
<dbReference type="PROSITE" id="PS50297">
    <property type="entry name" value="ANK_REP_REGION"/>
    <property type="match status" value="2"/>
</dbReference>
<organism evidence="4 5">
    <name type="scientific">Pseudopithomyces chartarum</name>
    <dbReference type="NCBI Taxonomy" id="1892770"/>
    <lineage>
        <taxon>Eukaryota</taxon>
        <taxon>Fungi</taxon>
        <taxon>Dikarya</taxon>
        <taxon>Ascomycota</taxon>
        <taxon>Pezizomycotina</taxon>
        <taxon>Dothideomycetes</taxon>
        <taxon>Pleosporomycetidae</taxon>
        <taxon>Pleosporales</taxon>
        <taxon>Massarineae</taxon>
        <taxon>Didymosphaeriaceae</taxon>
        <taxon>Pseudopithomyces</taxon>
    </lineage>
</organism>